<gene>
    <name evidence="2" type="ORF">AVDCRST_MAG68-4536</name>
</gene>
<feature type="transmembrane region" description="Helical" evidence="1">
    <location>
        <begin position="20"/>
        <end position="45"/>
    </location>
</feature>
<keyword evidence="1" id="KW-1133">Transmembrane helix</keyword>
<keyword evidence="1" id="KW-0472">Membrane</keyword>
<feature type="transmembrane region" description="Helical" evidence="1">
    <location>
        <begin position="154"/>
        <end position="174"/>
    </location>
</feature>
<feature type="transmembrane region" description="Helical" evidence="1">
    <location>
        <begin position="186"/>
        <end position="202"/>
    </location>
</feature>
<proteinExistence type="predicted"/>
<dbReference type="AlphaFoldDB" id="A0A6J4MNC9"/>
<sequence>MVSEQTGSLRPVGAGRGRVGLLPVLMGIALGAAIPSFAGLLHVWGRHIARPDIQADYLFALVWATLLGAGIFLWPVASGDRTPLLVLWGAKCIVTLTLMLLYEWSYSLDAYGYFWASQQSRPPLGSVSWWMSGRGNVLAGVAWIQTYLLPDSYHALKVTFAMVGLVAVYVFYRAAVLYCGEEKPRLLYVFGLYPSILFWSSILGKDPIQLLGIALYVYGVIGWDRTGRWRYGLPLLAGLLLAVSVRFWAGPILLLPLFALLVLRAPGVAGKGAFLLGGLAAGALVLDRFAARLGLAAMQDFYTTVQNLQRGWEGGSAVQQTVEFTGLGSVLAFLPRGMFTALFRPLPGEVMNPFGLLAGLENLFLVVLLGLAVVRVKWSTLREPLVVWAILLLLTWAAFYGFISSHNMGAAVRFKLQMLPVLLGLLLYLSRRRAPASPARV</sequence>
<reference evidence="2" key="1">
    <citation type="submission" date="2020-02" db="EMBL/GenBank/DDBJ databases">
        <authorList>
            <person name="Meier V. D."/>
        </authorList>
    </citation>
    <scope>NUCLEOTIDE SEQUENCE</scope>
    <source>
        <strain evidence="2">AVDCRST_MAG68</strain>
    </source>
</reference>
<accession>A0A6J4MNC9</accession>
<name>A0A6J4MNC9_9BACT</name>
<feature type="transmembrane region" description="Helical" evidence="1">
    <location>
        <begin position="57"/>
        <end position="77"/>
    </location>
</feature>
<dbReference type="EMBL" id="CADCTW010000207">
    <property type="protein sequence ID" value="CAA9362209.1"/>
    <property type="molecule type" value="Genomic_DNA"/>
</dbReference>
<evidence type="ECO:0000313" key="2">
    <source>
        <dbReference type="EMBL" id="CAA9362209.1"/>
    </source>
</evidence>
<feature type="transmembrane region" description="Helical" evidence="1">
    <location>
        <begin position="268"/>
        <end position="286"/>
    </location>
</feature>
<feature type="transmembrane region" description="Helical" evidence="1">
    <location>
        <begin position="385"/>
        <end position="404"/>
    </location>
</feature>
<protein>
    <recommendedName>
        <fullName evidence="3">Glycosyltransferase RgtA/B/C/D-like domain-containing protein</fullName>
    </recommendedName>
</protein>
<evidence type="ECO:0000256" key="1">
    <source>
        <dbReference type="SAM" id="Phobius"/>
    </source>
</evidence>
<feature type="transmembrane region" description="Helical" evidence="1">
    <location>
        <begin position="235"/>
        <end position="262"/>
    </location>
</feature>
<feature type="transmembrane region" description="Helical" evidence="1">
    <location>
        <begin position="354"/>
        <end position="373"/>
    </location>
</feature>
<keyword evidence="1" id="KW-0812">Transmembrane</keyword>
<evidence type="ECO:0008006" key="3">
    <source>
        <dbReference type="Google" id="ProtNLM"/>
    </source>
</evidence>
<feature type="transmembrane region" description="Helical" evidence="1">
    <location>
        <begin position="208"/>
        <end position="223"/>
    </location>
</feature>
<feature type="transmembrane region" description="Helical" evidence="1">
    <location>
        <begin position="83"/>
        <end position="106"/>
    </location>
</feature>
<organism evidence="2">
    <name type="scientific">uncultured Gemmatimonadota bacterium</name>
    <dbReference type="NCBI Taxonomy" id="203437"/>
    <lineage>
        <taxon>Bacteria</taxon>
        <taxon>Pseudomonadati</taxon>
        <taxon>Gemmatimonadota</taxon>
        <taxon>environmental samples</taxon>
    </lineage>
</organism>